<dbReference type="PANTHER" id="PTHR30509:SF9">
    <property type="entry name" value="MULTIDRUG RESISTANCE PROTEIN MDTO"/>
    <property type="match status" value="1"/>
</dbReference>
<reference evidence="9 10" key="1">
    <citation type="submission" date="2024-06" db="EMBL/GenBank/DDBJ databases">
        <title>The Natural Products Discovery Center: Release of the First 8490 Sequenced Strains for Exploring Actinobacteria Biosynthetic Diversity.</title>
        <authorList>
            <person name="Kalkreuter E."/>
            <person name="Kautsar S.A."/>
            <person name="Yang D."/>
            <person name="Bader C.D."/>
            <person name="Teijaro C.N."/>
            <person name="Fluegel L."/>
            <person name="Davis C.M."/>
            <person name="Simpson J.R."/>
            <person name="Lauterbach L."/>
            <person name="Steele A.D."/>
            <person name="Gui C."/>
            <person name="Meng S."/>
            <person name="Li G."/>
            <person name="Viehrig K."/>
            <person name="Ye F."/>
            <person name="Su P."/>
            <person name="Kiefer A.F."/>
            <person name="Nichols A."/>
            <person name="Cepeda A.J."/>
            <person name="Yan W."/>
            <person name="Fan B."/>
            <person name="Jiang Y."/>
            <person name="Adhikari A."/>
            <person name="Zheng C.-J."/>
            <person name="Schuster L."/>
            <person name="Cowan T.M."/>
            <person name="Smanski M.J."/>
            <person name="Chevrette M.G."/>
            <person name="De Carvalho L.P.S."/>
            <person name="Shen B."/>
        </authorList>
    </citation>
    <scope>NUCLEOTIDE SEQUENCE [LARGE SCALE GENOMIC DNA]</scope>
    <source>
        <strain evidence="9 10">NPDC001694</strain>
    </source>
</reference>
<keyword evidence="2" id="KW-1003">Cell membrane</keyword>
<dbReference type="InterPro" id="IPR049453">
    <property type="entry name" value="Memb_transporter_dom"/>
</dbReference>
<feature type="transmembrane region" description="Helical" evidence="7">
    <location>
        <begin position="6"/>
        <end position="24"/>
    </location>
</feature>
<evidence type="ECO:0000256" key="4">
    <source>
        <dbReference type="ARBA" id="ARBA00022989"/>
    </source>
</evidence>
<keyword evidence="5 7" id="KW-0472">Membrane</keyword>
<feature type="domain" description="Integral membrane bound transporter" evidence="8">
    <location>
        <begin position="383"/>
        <end position="509"/>
    </location>
</feature>
<organism evidence="9 10">
    <name type="scientific">Streptomyces sp. 900105755</name>
    <dbReference type="NCBI Taxonomy" id="3154389"/>
    <lineage>
        <taxon>Bacteria</taxon>
        <taxon>Bacillati</taxon>
        <taxon>Actinomycetota</taxon>
        <taxon>Actinomycetes</taxon>
        <taxon>Kitasatosporales</taxon>
        <taxon>Streptomycetaceae</taxon>
        <taxon>Streptomyces</taxon>
    </lineage>
</organism>
<dbReference type="EMBL" id="JBEOZM010000022">
    <property type="protein sequence ID" value="MER6272480.1"/>
    <property type="molecule type" value="Genomic_DNA"/>
</dbReference>
<protein>
    <submittedName>
        <fullName evidence="9">FUSC family protein</fullName>
    </submittedName>
</protein>
<sequence length="716" mass="75351">MRVFHSPAMAYYAAFGSFAMLLFVEFTGPMAQRLRLHLGLAVAWAALVTLGTLTAGVTWLAVTATVVVSFLILLSGVVSSVIANCSTALLLAFVIPVTSPVPYSQLIDRLAGVGLASCGSMLAIWLLWPRASTDPLSAPAIRVCRTTAVRLRDEAAPSAGDIEEPSATARALNAEQASAAARDLRRAFDGTPYRPAGLSTSSRALVRLVDELLWLSAVADDGVPAHEPSSNRRPEACAVRRAAADLLDGSAALLENPLGTLEPVQEGTRLLRAAMDTLIESRAAQPPHHVPTDGADAEERAVLATLDASFRAKELGFATLQVARNVEVVAAAERRGWLDRLLGREPDALGGPLSSARARLGAHLTVRSVWVRNSLRAAVGLGIAVTLADITSLQHAFWILLGTLSALRSNALNTGQNAVRAVAGTVVGSVVGAALLQLLGHHSTVLWIVLPLAIMAMGAAPTVISFAAGQTAFTVALVVVFSIGQNPDWHLALLRLQDVVLGCGVSLLVAVCLWPRGATAAVGRALAEAYTACAAYLQSVVEHRLGLPDEADKGALSPAEEEWQAGAASRRLDDAFRTYLAERGAKPVSLAAMTTLVSGVARLRLMADALQHLWQRAGETRLHTGSSPARRELVHAAEGVTASYRVLAASIERRSPTVPLGGPAEDLRLVESVYRDLLGSGDTRANVVRIVWTSKYLESAHQLLPSLAAAAGTAGE</sequence>
<evidence type="ECO:0000256" key="5">
    <source>
        <dbReference type="ARBA" id="ARBA00023136"/>
    </source>
</evidence>
<feature type="transmembrane region" description="Helical" evidence="7">
    <location>
        <begin position="446"/>
        <end position="469"/>
    </location>
</feature>
<comment type="subcellular location">
    <subcellularLocation>
        <location evidence="1">Cell membrane</location>
        <topology evidence="1">Multi-pass membrane protein</topology>
    </subcellularLocation>
</comment>
<dbReference type="Proteomes" id="UP001490365">
    <property type="component" value="Unassembled WGS sequence"/>
</dbReference>
<comment type="similarity">
    <text evidence="6">Belongs to the YccS/YhfK family.</text>
</comment>
<dbReference type="RefSeq" id="WP_351960847.1">
    <property type="nucleotide sequence ID" value="NZ_JBEOZM010000022.1"/>
</dbReference>
<evidence type="ECO:0000256" key="1">
    <source>
        <dbReference type="ARBA" id="ARBA00004651"/>
    </source>
</evidence>
<evidence type="ECO:0000259" key="8">
    <source>
        <dbReference type="Pfam" id="PF13515"/>
    </source>
</evidence>
<dbReference type="Pfam" id="PF13515">
    <property type="entry name" value="FUSC_2"/>
    <property type="match status" value="1"/>
</dbReference>
<feature type="transmembrane region" description="Helical" evidence="7">
    <location>
        <begin position="68"/>
        <end position="94"/>
    </location>
</feature>
<proteinExistence type="inferred from homology"/>
<gene>
    <name evidence="9" type="ORF">ABT211_35175</name>
</gene>
<dbReference type="PANTHER" id="PTHR30509">
    <property type="entry name" value="P-HYDROXYBENZOIC ACID EFFLUX PUMP SUBUNIT-RELATED"/>
    <property type="match status" value="1"/>
</dbReference>
<feature type="transmembrane region" description="Helical" evidence="7">
    <location>
        <begin position="106"/>
        <end position="128"/>
    </location>
</feature>
<evidence type="ECO:0000256" key="6">
    <source>
        <dbReference type="ARBA" id="ARBA00043993"/>
    </source>
</evidence>
<evidence type="ECO:0000256" key="3">
    <source>
        <dbReference type="ARBA" id="ARBA00022692"/>
    </source>
</evidence>
<accession>A0ABV1TR79</accession>
<keyword evidence="4 7" id="KW-1133">Transmembrane helix</keyword>
<keyword evidence="3 7" id="KW-0812">Transmembrane</keyword>
<feature type="transmembrane region" description="Helical" evidence="7">
    <location>
        <begin position="418"/>
        <end position="439"/>
    </location>
</feature>
<keyword evidence="10" id="KW-1185">Reference proteome</keyword>
<name>A0ABV1TR79_9ACTN</name>
<evidence type="ECO:0000256" key="2">
    <source>
        <dbReference type="ARBA" id="ARBA00022475"/>
    </source>
</evidence>
<evidence type="ECO:0000313" key="9">
    <source>
        <dbReference type="EMBL" id="MER6272480.1"/>
    </source>
</evidence>
<feature type="transmembrane region" description="Helical" evidence="7">
    <location>
        <begin position="36"/>
        <end position="62"/>
    </location>
</feature>
<evidence type="ECO:0000313" key="10">
    <source>
        <dbReference type="Proteomes" id="UP001490365"/>
    </source>
</evidence>
<evidence type="ECO:0000256" key="7">
    <source>
        <dbReference type="SAM" id="Phobius"/>
    </source>
</evidence>
<comment type="caution">
    <text evidence="9">The sequence shown here is derived from an EMBL/GenBank/DDBJ whole genome shotgun (WGS) entry which is preliminary data.</text>
</comment>